<evidence type="ECO:0000256" key="1">
    <source>
        <dbReference type="SAM" id="MobiDB-lite"/>
    </source>
</evidence>
<feature type="transmembrane region" description="Helical" evidence="2">
    <location>
        <begin position="230"/>
        <end position="249"/>
    </location>
</feature>
<keyword evidence="2" id="KW-1133">Transmembrane helix</keyword>
<comment type="caution">
    <text evidence="3">The sequence shown here is derived from an EMBL/GenBank/DDBJ whole genome shotgun (WGS) entry which is preliminary data.</text>
</comment>
<keyword evidence="4" id="KW-1185">Reference proteome</keyword>
<dbReference type="PANTHER" id="PTHR34188:SF5">
    <property type="entry name" value="OS05G0131900 PROTEIN"/>
    <property type="match status" value="1"/>
</dbReference>
<evidence type="ECO:0000256" key="2">
    <source>
        <dbReference type="SAM" id="Phobius"/>
    </source>
</evidence>
<proteinExistence type="predicted"/>
<dbReference type="Proteomes" id="UP000593564">
    <property type="component" value="Unassembled WGS sequence"/>
</dbReference>
<feature type="region of interest" description="Disordered" evidence="1">
    <location>
        <begin position="160"/>
        <end position="193"/>
    </location>
</feature>
<keyword evidence="2" id="KW-0812">Transmembrane</keyword>
<dbReference type="AlphaFoldDB" id="A0A7J7HH09"/>
<gene>
    <name evidence="3" type="ORF">HYC85_010116</name>
</gene>
<dbReference type="PANTHER" id="PTHR34188">
    <property type="entry name" value="OS01G0299500 PROTEIN"/>
    <property type="match status" value="1"/>
</dbReference>
<name>A0A7J7HH09_CAMSI</name>
<reference evidence="4" key="1">
    <citation type="journal article" date="2020" name="Nat. Commun.">
        <title>Genome assembly of wild tea tree DASZ reveals pedigree and selection history of tea varieties.</title>
        <authorList>
            <person name="Zhang W."/>
            <person name="Zhang Y."/>
            <person name="Qiu H."/>
            <person name="Guo Y."/>
            <person name="Wan H."/>
            <person name="Zhang X."/>
            <person name="Scossa F."/>
            <person name="Alseekh S."/>
            <person name="Zhang Q."/>
            <person name="Wang P."/>
            <person name="Xu L."/>
            <person name="Schmidt M.H."/>
            <person name="Jia X."/>
            <person name="Li D."/>
            <person name="Zhu A."/>
            <person name="Guo F."/>
            <person name="Chen W."/>
            <person name="Ni D."/>
            <person name="Usadel B."/>
            <person name="Fernie A.R."/>
            <person name="Wen W."/>
        </authorList>
    </citation>
    <scope>NUCLEOTIDE SEQUENCE [LARGE SCALE GENOMIC DNA]</scope>
    <source>
        <strain evidence="4">cv. G240</strain>
    </source>
</reference>
<sequence>MLNENHIAVTLTSKRLRFYPVCQGPKDNPQLFLSLSLESEEIEQLGERPLPLIIIINGIGQSLKILLYWKRRDWHVMDHIDSRGGDLDVDLESGGTTSEEDGKYAYKLLDRPWSELAELDGSIKGRDGSGSYNKVLNSSEVLVEDEEMMSNKLGPDVVNLVDKKMEKDNKRKKTSSKIPSKPPRPPRGPSLDAADIKLVREFSELAALKRKRIERMKSLRKKKEDKPSPLNSNLFAMIVTLLFCFVIIFQEQVSGSGPQESFESCRKEIIGISH</sequence>
<protein>
    <submittedName>
        <fullName evidence="3">Uncharacterized protein</fullName>
    </submittedName>
</protein>
<evidence type="ECO:0000313" key="4">
    <source>
        <dbReference type="Proteomes" id="UP000593564"/>
    </source>
</evidence>
<keyword evidence="2" id="KW-0472">Membrane</keyword>
<dbReference type="EMBL" id="JACBKZ010000004">
    <property type="protein sequence ID" value="KAF5952172.1"/>
    <property type="molecule type" value="Genomic_DNA"/>
</dbReference>
<accession>A0A7J7HH09</accession>
<reference evidence="3 4" key="2">
    <citation type="submission" date="2020-07" db="EMBL/GenBank/DDBJ databases">
        <title>Genome assembly of wild tea tree DASZ reveals pedigree and selection history of tea varieties.</title>
        <authorList>
            <person name="Zhang W."/>
        </authorList>
    </citation>
    <scope>NUCLEOTIDE SEQUENCE [LARGE SCALE GENOMIC DNA]</scope>
    <source>
        <strain evidence="4">cv. G240</strain>
        <tissue evidence="3">Leaf</tissue>
    </source>
</reference>
<organism evidence="3 4">
    <name type="scientific">Camellia sinensis</name>
    <name type="common">Tea plant</name>
    <name type="synonym">Thea sinensis</name>
    <dbReference type="NCBI Taxonomy" id="4442"/>
    <lineage>
        <taxon>Eukaryota</taxon>
        <taxon>Viridiplantae</taxon>
        <taxon>Streptophyta</taxon>
        <taxon>Embryophyta</taxon>
        <taxon>Tracheophyta</taxon>
        <taxon>Spermatophyta</taxon>
        <taxon>Magnoliopsida</taxon>
        <taxon>eudicotyledons</taxon>
        <taxon>Gunneridae</taxon>
        <taxon>Pentapetalae</taxon>
        <taxon>asterids</taxon>
        <taxon>Ericales</taxon>
        <taxon>Theaceae</taxon>
        <taxon>Camellia</taxon>
    </lineage>
</organism>
<evidence type="ECO:0000313" key="3">
    <source>
        <dbReference type="EMBL" id="KAF5952172.1"/>
    </source>
</evidence>